<accession>A0A8R1XTL7</accession>
<sequence>MKWPKCLKRLFGRERRLNKCNNSEVLDRDKAEMIMKNIRGIPYLIQAIQYSMETTYYTDMIAQKNNGTIPSTSVIHSAPKCASVIDSDHEDCCSGLEATASKEHSANRVVHETIEEWIPTGSSSWNNTQLRLSVKSNPGNGINVFPYTEVMPRPNTDPTLEVVETPAEITPEIEEKKILLKTLA</sequence>
<proteinExistence type="predicted"/>
<reference evidence="1" key="2">
    <citation type="submission" date="2022-06" db="UniProtKB">
        <authorList>
            <consortium name="EnsemblMetazoa"/>
        </authorList>
    </citation>
    <scope>IDENTIFICATION</scope>
</reference>
<evidence type="ECO:0000313" key="2">
    <source>
        <dbReference type="Proteomes" id="UP000024404"/>
    </source>
</evidence>
<dbReference type="OMA" id="ETTYYTD"/>
<organism evidence="1 2">
    <name type="scientific">Onchocerca volvulus</name>
    <dbReference type="NCBI Taxonomy" id="6282"/>
    <lineage>
        <taxon>Eukaryota</taxon>
        <taxon>Metazoa</taxon>
        <taxon>Ecdysozoa</taxon>
        <taxon>Nematoda</taxon>
        <taxon>Chromadorea</taxon>
        <taxon>Rhabditida</taxon>
        <taxon>Spirurina</taxon>
        <taxon>Spiruromorpha</taxon>
        <taxon>Filarioidea</taxon>
        <taxon>Onchocercidae</taxon>
        <taxon>Onchocerca</taxon>
    </lineage>
</organism>
<evidence type="ECO:0000313" key="1">
    <source>
        <dbReference type="EnsemblMetazoa" id="OVOC3357.1"/>
    </source>
</evidence>
<name>A0A8R1XTL7_ONCVO</name>
<dbReference type="EnsemblMetazoa" id="OVOC3357.1">
    <property type="protein sequence ID" value="OVOC3357.1"/>
    <property type="gene ID" value="WBGene00240166"/>
</dbReference>
<keyword evidence="2" id="KW-1185">Reference proteome</keyword>
<dbReference type="EMBL" id="CMVM020000092">
    <property type="status" value="NOT_ANNOTATED_CDS"/>
    <property type="molecule type" value="Genomic_DNA"/>
</dbReference>
<reference evidence="2" key="1">
    <citation type="submission" date="2013-10" db="EMBL/GenBank/DDBJ databases">
        <title>Genome sequencing of Onchocerca volvulus.</title>
        <authorList>
            <person name="Cotton J."/>
            <person name="Tsai J."/>
            <person name="Stanley E."/>
            <person name="Tracey A."/>
            <person name="Holroyd N."/>
            <person name="Lustigman S."/>
            <person name="Berriman M."/>
        </authorList>
    </citation>
    <scope>NUCLEOTIDE SEQUENCE</scope>
</reference>
<protein>
    <submittedName>
        <fullName evidence="1">Uncharacterized protein</fullName>
    </submittedName>
</protein>
<dbReference type="Proteomes" id="UP000024404">
    <property type="component" value="Unassembled WGS sequence"/>
</dbReference>
<dbReference type="AlphaFoldDB" id="A0A8R1XTL7"/>